<keyword evidence="5" id="KW-0732">Signal</keyword>
<keyword evidence="4 6" id="KW-0964">Secreted</keyword>
<dbReference type="InterPro" id="IPR010264">
    <property type="entry name" value="Self-incomp_S1"/>
</dbReference>
<dbReference type="Proteomes" id="UP000828251">
    <property type="component" value="Unassembled WGS sequence"/>
</dbReference>
<comment type="subcellular location">
    <subcellularLocation>
        <location evidence="1 6">Secreted</location>
    </subcellularLocation>
</comment>
<dbReference type="GO" id="GO:0060320">
    <property type="term" value="P:rejection of self pollen"/>
    <property type="evidence" value="ECO:0007669"/>
    <property type="project" value="UniProtKB-KW"/>
</dbReference>
<evidence type="ECO:0000313" key="7">
    <source>
        <dbReference type="EMBL" id="KAH1106079.1"/>
    </source>
</evidence>
<dbReference type="Pfam" id="PF05938">
    <property type="entry name" value="Self-incomp_S1"/>
    <property type="match status" value="1"/>
</dbReference>
<accession>A0A9D4ABA1</accession>
<evidence type="ECO:0000256" key="1">
    <source>
        <dbReference type="ARBA" id="ARBA00004613"/>
    </source>
</evidence>
<dbReference type="AlphaFoldDB" id="A0A9D4ABA1"/>
<dbReference type="GO" id="GO:0005576">
    <property type="term" value="C:extracellular region"/>
    <property type="evidence" value="ECO:0007669"/>
    <property type="project" value="UniProtKB-SubCell"/>
</dbReference>
<evidence type="ECO:0000313" key="8">
    <source>
        <dbReference type="Proteomes" id="UP000828251"/>
    </source>
</evidence>
<comment type="caution">
    <text evidence="7">The sequence shown here is derived from an EMBL/GenBank/DDBJ whole genome shotgun (WGS) entry which is preliminary data.</text>
</comment>
<comment type="similarity">
    <text evidence="2 6">Belongs to the plant self-incompatibility (S1) protein family.</text>
</comment>
<dbReference type="EMBL" id="JAIQCV010000004">
    <property type="protein sequence ID" value="KAH1106079.1"/>
    <property type="molecule type" value="Genomic_DNA"/>
</dbReference>
<evidence type="ECO:0000256" key="6">
    <source>
        <dbReference type="RuleBase" id="RU367044"/>
    </source>
</evidence>
<evidence type="ECO:0000256" key="5">
    <source>
        <dbReference type="ARBA" id="ARBA00022729"/>
    </source>
</evidence>
<dbReference type="PANTHER" id="PTHR31232">
    <property type="match status" value="1"/>
</dbReference>
<proteinExistence type="inferred from homology"/>
<evidence type="ECO:0000256" key="4">
    <source>
        <dbReference type="ARBA" id="ARBA00022525"/>
    </source>
</evidence>
<gene>
    <name evidence="7" type="ORF">J1N35_009847</name>
</gene>
<name>A0A9D4ABA1_9ROSI</name>
<keyword evidence="3 6" id="KW-0713">Self-incompatibility</keyword>
<dbReference type="PANTHER" id="PTHR31232:SF60">
    <property type="entry name" value="S-PROTEIN HOMOLOG"/>
    <property type="match status" value="1"/>
</dbReference>
<protein>
    <recommendedName>
        <fullName evidence="6">S-protein homolog</fullName>
    </recommendedName>
</protein>
<evidence type="ECO:0000256" key="3">
    <source>
        <dbReference type="ARBA" id="ARBA00022471"/>
    </source>
</evidence>
<sequence length="150" mass="17422">MLVQAIAITPLVTSSSSEPIEGHDDNNSSNLSLRITWHVHTVNDLSDGKILLVYCKSKDDDLGIRNLTVGSEFNWKFKQQILGATLFWCYMAYDNFHASFDVFWVTEVFLHKCNYHDCIWIARDDGIYLKNIPNQHDEYTHNWELGRLLL</sequence>
<evidence type="ECO:0000256" key="2">
    <source>
        <dbReference type="ARBA" id="ARBA00005581"/>
    </source>
</evidence>
<organism evidence="7 8">
    <name type="scientific">Gossypium stocksii</name>
    <dbReference type="NCBI Taxonomy" id="47602"/>
    <lineage>
        <taxon>Eukaryota</taxon>
        <taxon>Viridiplantae</taxon>
        <taxon>Streptophyta</taxon>
        <taxon>Embryophyta</taxon>
        <taxon>Tracheophyta</taxon>
        <taxon>Spermatophyta</taxon>
        <taxon>Magnoliopsida</taxon>
        <taxon>eudicotyledons</taxon>
        <taxon>Gunneridae</taxon>
        <taxon>Pentapetalae</taxon>
        <taxon>rosids</taxon>
        <taxon>malvids</taxon>
        <taxon>Malvales</taxon>
        <taxon>Malvaceae</taxon>
        <taxon>Malvoideae</taxon>
        <taxon>Gossypium</taxon>
    </lineage>
</organism>
<reference evidence="7 8" key="1">
    <citation type="journal article" date="2021" name="Plant Biotechnol. J.">
        <title>Multi-omics assisted identification of the key and species-specific regulatory components of drought-tolerant mechanisms in Gossypium stocksii.</title>
        <authorList>
            <person name="Yu D."/>
            <person name="Ke L."/>
            <person name="Zhang D."/>
            <person name="Wu Y."/>
            <person name="Sun Y."/>
            <person name="Mei J."/>
            <person name="Sun J."/>
            <person name="Sun Y."/>
        </authorList>
    </citation>
    <scope>NUCLEOTIDE SEQUENCE [LARGE SCALE GENOMIC DNA]</scope>
    <source>
        <strain evidence="8">cv. E1</strain>
        <tissue evidence="7">Leaf</tissue>
    </source>
</reference>
<keyword evidence="8" id="KW-1185">Reference proteome</keyword>
<dbReference type="OrthoDB" id="1727555at2759"/>